<organism evidence="5 6">
    <name type="scientific">Halteria grandinella</name>
    <dbReference type="NCBI Taxonomy" id="5974"/>
    <lineage>
        <taxon>Eukaryota</taxon>
        <taxon>Sar</taxon>
        <taxon>Alveolata</taxon>
        <taxon>Ciliophora</taxon>
        <taxon>Intramacronucleata</taxon>
        <taxon>Spirotrichea</taxon>
        <taxon>Stichotrichia</taxon>
        <taxon>Sporadotrichida</taxon>
        <taxon>Halteriidae</taxon>
        <taxon>Halteria</taxon>
    </lineage>
</organism>
<dbReference type="OrthoDB" id="5800476at2759"/>
<evidence type="ECO:0000313" key="6">
    <source>
        <dbReference type="Proteomes" id="UP000785679"/>
    </source>
</evidence>
<dbReference type="SMART" id="SM00220">
    <property type="entry name" value="S_TKc"/>
    <property type="match status" value="1"/>
</dbReference>
<evidence type="ECO:0000256" key="1">
    <source>
        <dbReference type="ARBA" id="ARBA00012513"/>
    </source>
</evidence>
<dbReference type="PROSITE" id="PS50011">
    <property type="entry name" value="PROTEIN_KINASE_DOM"/>
    <property type="match status" value="1"/>
</dbReference>
<dbReference type="GO" id="GO:0004674">
    <property type="term" value="F:protein serine/threonine kinase activity"/>
    <property type="evidence" value="ECO:0007669"/>
    <property type="project" value="UniProtKB-EC"/>
</dbReference>
<gene>
    <name evidence="5" type="ORF">FGO68_gene885</name>
</gene>
<evidence type="ECO:0000259" key="4">
    <source>
        <dbReference type="PROSITE" id="PS50011"/>
    </source>
</evidence>
<protein>
    <recommendedName>
        <fullName evidence="2">Casein kinase I</fullName>
        <ecNumber evidence="1">2.7.11.1</ecNumber>
    </recommendedName>
</protein>
<dbReference type="Pfam" id="PF00069">
    <property type="entry name" value="Pkinase"/>
    <property type="match status" value="1"/>
</dbReference>
<dbReference type="AlphaFoldDB" id="A0A8J8NYH4"/>
<accession>A0A8J8NYH4</accession>
<feature type="compositionally biased region" description="Polar residues" evidence="3">
    <location>
        <begin position="390"/>
        <end position="415"/>
    </location>
</feature>
<dbReference type="PANTHER" id="PTHR11909">
    <property type="entry name" value="CASEIN KINASE-RELATED"/>
    <property type="match status" value="1"/>
</dbReference>
<feature type="region of interest" description="Disordered" evidence="3">
    <location>
        <begin position="390"/>
        <end position="440"/>
    </location>
</feature>
<dbReference type="Gene3D" id="1.10.510.10">
    <property type="entry name" value="Transferase(Phosphotransferase) domain 1"/>
    <property type="match status" value="1"/>
</dbReference>
<dbReference type="InterPro" id="IPR050235">
    <property type="entry name" value="CK1_Ser-Thr_kinase"/>
</dbReference>
<dbReference type="GO" id="GO:0005524">
    <property type="term" value="F:ATP binding"/>
    <property type="evidence" value="ECO:0007669"/>
    <property type="project" value="InterPro"/>
</dbReference>
<dbReference type="InterPro" id="IPR011009">
    <property type="entry name" value="Kinase-like_dom_sf"/>
</dbReference>
<feature type="region of interest" description="Disordered" evidence="3">
    <location>
        <begin position="463"/>
        <end position="507"/>
    </location>
</feature>
<feature type="compositionally biased region" description="Polar residues" evidence="3">
    <location>
        <begin position="469"/>
        <end position="479"/>
    </location>
</feature>
<dbReference type="EMBL" id="RRYP01003269">
    <property type="protein sequence ID" value="TNV83963.1"/>
    <property type="molecule type" value="Genomic_DNA"/>
</dbReference>
<proteinExistence type="predicted"/>
<comment type="caution">
    <text evidence="5">The sequence shown here is derived from an EMBL/GenBank/DDBJ whole genome shotgun (WGS) entry which is preliminary data.</text>
</comment>
<evidence type="ECO:0000313" key="5">
    <source>
        <dbReference type="EMBL" id="TNV83963.1"/>
    </source>
</evidence>
<dbReference type="PROSITE" id="PS00108">
    <property type="entry name" value="PROTEIN_KINASE_ST"/>
    <property type="match status" value="1"/>
</dbReference>
<evidence type="ECO:0000256" key="3">
    <source>
        <dbReference type="SAM" id="MobiDB-lite"/>
    </source>
</evidence>
<evidence type="ECO:0000256" key="2">
    <source>
        <dbReference type="ARBA" id="ARBA00023860"/>
    </source>
</evidence>
<reference evidence="5" key="1">
    <citation type="submission" date="2019-06" db="EMBL/GenBank/DDBJ databases">
        <authorList>
            <person name="Zheng W."/>
        </authorList>
    </citation>
    <scope>NUCLEOTIDE SEQUENCE</scope>
    <source>
        <strain evidence="5">QDHG01</strain>
    </source>
</reference>
<feature type="domain" description="Protein kinase" evidence="4">
    <location>
        <begin position="1"/>
        <end position="283"/>
    </location>
</feature>
<name>A0A8J8NYH4_HALGN</name>
<dbReference type="EC" id="2.7.11.1" evidence="1"/>
<dbReference type="InterPro" id="IPR000719">
    <property type="entry name" value="Prot_kinase_dom"/>
</dbReference>
<dbReference type="Proteomes" id="UP000785679">
    <property type="component" value="Unassembled WGS sequence"/>
</dbReference>
<dbReference type="InterPro" id="IPR008271">
    <property type="entry name" value="Ser/Thr_kinase_AS"/>
</dbReference>
<keyword evidence="6" id="KW-1185">Reference proteome</keyword>
<dbReference type="SUPFAM" id="SSF56112">
    <property type="entry name" value="Protein kinase-like (PK-like)"/>
    <property type="match status" value="1"/>
</dbReference>
<sequence>MGFVGLCSCDKYKDPCIVKLEKKVGSTHQINEITFYSRFAHSTQQTSQIRKRITCVPRYVEDGTLEGGQRYLVTEYMNCKNLQEYVMEQAFGIGQNQSIESIAQACFEIFPSIIDAVQELHLFYLLHRDLKPHNLLVNVLEKGEAKVILIDFGTVINYKVRNGSHIEQKGGKSRIGSAFFASPFTHQGFNQSRRDDIISLVFSIIYMIDKELVSNWVTGLDGKTGQEVWDQLYQKKIEFLDSEYLESTMPIHHFLQGLLRKVMNLDFAAMPEYEEYKKMAKIFQEKLQKLYPRSIAVQPDIHESDLNTSIKLYIGSDADQLDGDLSKHVEQEVIQCSQEVKGEDLSAGPAPVDQYQAQNDSIQADVKEQVSANDSIMNAPEQNITQLKVSMQQEESIQNHSHPKSTEASPDQNIPPQEEKKRTSTQDNINSINKHQDEREQIIISGKRESISIAYLGQFIKEQPEPNGYNRSNQQQAIQSARDDTQMHQESITQEEEDANYLEITRP</sequence>